<keyword evidence="4" id="KW-0378">Hydrolase</keyword>
<comment type="caution">
    <text evidence="7">The sequence shown here is derived from an EMBL/GenBank/DDBJ whole genome shotgun (WGS) entry which is preliminary data.</text>
</comment>
<dbReference type="Pfam" id="PF00962">
    <property type="entry name" value="A_deaminase"/>
    <property type="match status" value="1"/>
</dbReference>
<keyword evidence="8" id="KW-1185">Reference proteome</keyword>
<comment type="cofactor">
    <cofactor evidence="1">
        <name>Zn(2+)</name>
        <dbReference type="ChEBI" id="CHEBI:29105"/>
    </cofactor>
</comment>
<accession>A0ABS3SZP4</accession>
<dbReference type="SUPFAM" id="SSF51556">
    <property type="entry name" value="Metallo-dependent hydrolases"/>
    <property type="match status" value="1"/>
</dbReference>
<feature type="domain" description="Adenosine deaminase" evidence="6">
    <location>
        <begin position="55"/>
        <end position="300"/>
    </location>
</feature>
<dbReference type="Proteomes" id="UP000676776">
    <property type="component" value="Unassembled WGS sequence"/>
</dbReference>
<keyword evidence="3" id="KW-0479">Metal-binding</keyword>
<evidence type="ECO:0000256" key="4">
    <source>
        <dbReference type="ARBA" id="ARBA00022801"/>
    </source>
</evidence>
<reference evidence="7 8" key="1">
    <citation type="submission" date="2021-03" db="EMBL/GenBank/DDBJ databases">
        <title>Winogradskyella sp. nov., isolated from costal sediment.</title>
        <authorList>
            <person name="Gao C."/>
        </authorList>
    </citation>
    <scope>NUCLEOTIDE SEQUENCE [LARGE SCALE GENOMIC DNA]</scope>
    <source>
        <strain evidence="7 8">DF17</strain>
    </source>
</reference>
<evidence type="ECO:0000313" key="7">
    <source>
        <dbReference type="EMBL" id="MBO3115509.1"/>
    </source>
</evidence>
<dbReference type="PANTHER" id="PTHR43114:SF6">
    <property type="entry name" value="ADENINE DEAMINASE"/>
    <property type="match status" value="1"/>
</dbReference>
<evidence type="ECO:0000256" key="3">
    <source>
        <dbReference type="ARBA" id="ARBA00022723"/>
    </source>
</evidence>
<dbReference type="RefSeq" id="WP_208152269.1">
    <property type="nucleotide sequence ID" value="NZ_JAGEVF010000001.1"/>
</dbReference>
<dbReference type="EMBL" id="JAGEVF010000001">
    <property type="protein sequence ID" value="MBO3115509.1"/>
    <property type="molecule type" value="Genomic_DNA"/>
</dbReference>
<gene>
    <name evidence="7" type="ORF">J4050_02050</name>
</gene>
<evidence type="ECO:0000256" key="2">
    <source>
        <dbReference type="ARBA" id="ARBA00006676"/>
    </source>
</evidence>
<dbReference type="InterPro" id="IPR032466">
    <property type="entry name" value="Metal_Hydrolase"/>
</dbReference>
<dbReference type="PANTHER" id="PTHR43114">
    <property type="entry name" value="ADENINE DEAMINASE"/>
    <property type="match status" value="1"/>
</dbReference>
<proteinExistence type="inferred from homology"/>
<organism evidence="7 8">
    <name type="scientific">Winogradskyella pelagia</name>
    <dbReference type="NCBI Taxonomy" id="2819984"/>
    <lineage>
        <taxon>Bacteria</taxon>
        <taxon>Pseudomonadati</taxon>
        <taxon>Bacteroidota</taxon>
        <taxon>Flavobacteriia</taxon>
        <taxon>Flavobacteriales</taxon>
        <taxon>Flavobacteriaceae</taxon>
        <taxon>Winogradskyella</taxon>
    </lineage>
</organism>
<dbReference type="Gene3D" id="3.20.20.140">
    <property type="entry name" value="Metal-dependent hydrolases"/>
    <property type="match status" value="1"/>
</dbReference>
<evidence type="ECO:0000313" key="8">
    <source>
        <dbReference type="Proteomes" id="UP000676776"/>
    </source>
</evidence>
<sequence length="301" mass="34208">MKDKIDDIKNLPKADVHNHLHLSGSQELFKQRYPTANINFPTSYNGLNGMIEFIYGHLNNIMTTDKDVVNFMEIAIESAIQDNVSLLEASVDIGLARFFNDSIENVIEEVKRLKEKYNPQIQFKPDFGVNKDLDLEKVYNYSTKCIDSGVFNGIDLYGQEAGKDLNPFIRIYDMAKDKGIKTKVHIGEFSDHTSIEKTILLLNPDEIQHGIRAVDSQKTMDMILERDIRLNICPSSNKALGAVADIETHPVRTLFDYGIKVTINTDDLILFNASVSDEYIKLINKNVFSLEEIDVIRINAF</sequence>
<evidence type="ECO:0000259" key="6">
    <source>
        <dbReference type="Pfam" id="PF00962"/>
    </source>
</evidence>
<protein>
    <recommendedName>
        <fullName evidence="6">Adenosine deaminase domain-containing protein</fullName>
    </recommendedName>
</protein>
<name>A0ABS3SZP4_9FLAO</name>
<comment type="similarity">
    <text evidence="2">Belongs to the metallo-dependent hydrolases superfamily. Adenosine and AMP deaminases family.</text>
</comment>
<evidence type="ECO:0000256" key="5">
    <source>
        <dbReference type="ARBA" id="ARBA00022833"/>
    </source>
</evidence>
<dbReference type="InterPro" id="IPR006330">
    <property type="entry name" value="Ado/ade_deaminase"/>
</dbReference>
<dbReference type="InterPro" id="IPR001365">
    <property type="entry name" value="A_deaminase_dom"/>
</dbReference>
<evidence type="ECO:0000256" key="1">
    <source>
        <dbReference type="ARBA" id="ARBA00001947"/>
    </source>
</evidence>
<keyword evidence="5" id="KW-0862">Zinc</keyword>